<name>A0ABR9NZR9_9ACTN</name>
<evidence type="ECO:0000256" key="6">
    <source>
        <dbReference type="ARBA" id="ARBA00023136"/>
    </source>
</evidence>
<feature type="transmembrane region" description="Helical" evidence="7">
    <location>
        <begin position="149"/>
        <end position="166"/>
    </location>
</feature>
<feature type="transmembrane region" description="Helical" evidence="7">
    <location>
        <begin position="17"/>
        <end position="39"/>
    </location>
</feature>
<dbReference type="InterPro" id="IPR000515">
    <property type="entry name" value="MetI-like"/>
</dbReference>
<dbReference type="PROSITE" id="PS50928">
    <property type="entry name" value="ABC_TM1"/>
    <property type="match status" value="1"/>
</dbReference>
<comment type="subcellular location">
    <subcellularLocation>
        <location evidence="1 7">Cell membrane</location>
        <topology evidence="1 7">Multi-pass membrane protein</topology>
    </subcellularLocation>
</comment>
<dbReference type="Gene3D" id="1.10.3720.10">
    <property type="entry name" value="MetI-like"/>
    <property type="match status" value="1"/>
</dbReference>
<keyword evidence="3" id="KW-1003">Cell membrane</keyword>
<evidence type="ECO:0000313" key="10">
    <source>
        <dbReference type="Proteomes" id="UP000806528"/>
    </source>
</evidence>
<dbReference type="SUPFAM" id="SSF161098">
    <property type="entry name" value="MetI-like"/>
    <property type="match status" value="1"/>
</dbReference>
<keyword evidence="10" id="KW-1185">Reference proteome</keyword>
<dbReference type="EMBL" id="JADBGI010000001">
    <property type="protein sequence ID" value="MBE2997091.1"/>
    <property type="molecule type" value="Genomic_DNA"/>
</dbReference>
<evidence type="ECO:0000256" key="3">
    <source>
        <dbReference type="ARBA" id="ARBA00022475"/>
    </source>
</evidence>
<accession>A0ABR9NZR9</accession>
<keyword evidence="4 7" id="KW-0812">Transmembrane</keyword>
<dbReference type="InterPro" id="IPR035906">
    <property type="entry name" value="MetI-like_sf"/>
</dbReference>
<feature type="transmembrane region" description="Helical" evidence="7">
    <location>
        <begin position="255"/>
        <end position="274"/>
    </location>
</feature>
<evidence type="ECO:0000256" key="5">
    <source>
        <dbReference type="ARBA" id="ARBA00022989"/>
    </source>
</evidence>
<evidence type="ECO:0000313" key="9">
    <source>
        <dbReference type="EMBL" id="MBE2997091.1"/>
    </source>
</evidence>
<dbReference type="PANTHER" id="PTHR43386:SF1">
    <property type="entry name" value="D,D-DIPEPTIDE TRANSPORT SYSTEM PERMEASE PROTEIN DDPC-RELATED"/>
    <property type="match status" value="1"/>
</dbReference>
<comment type="caution">
    <text evidence="9">The sequence shown here is derived from an EMBL/GenBank/DDBJ whole genome shotgun (WGS) entry which is preliminary data.</text>
</comment>
<feature type="domain" description="ABC transmembrane type-1" evidence="8">
    <location>
        <begin position="84"/>
        <end position="274"/>
    </location>
</feature>
<proteinExistence type="inferred from homology"/>
<feature type="transmembrane region" description="Helical" evidence="7">
    <location>
        <begin position="119"/>
        <end position="143"/>
    </location>
</feature>
<reference evidence="9 10" key="1">
    <citation type="submission" date="2020-09" db="EMBL/GenBank/DDBJ databases">
        <title>Diversity and distribution of actinomycetes associated with coral in the coast of Hainan.</title>
        <authorList>
            <person name="Li F."/>
        </authorList>
    </citation>
    <scope>NUCLEOTIDE SEQUENCE [LARGE SCALE GENOMIC DNA]</scope>
    <source>
        <strain evidence="9 10">HNM0947</strain>
    </source>
</reference>
<protein>
    <submittedName>
        <fullName evidence="9">ABC transporter permease</fullName>
    </submittedName>
</protein>
<gene>
    <name evidence="9" type="ORF">IDM40_00025</name>
</gene>
<feature type="transmembrane region" description="Helical" evidence="7">
    <location>
        <begin position="201"/>
        <end position="230"/>
    </location>
</feature>
<evidence type="ECO:0000256" key="2">
    <source>
        <dbReference type="ARBA" id="ARBA00022448"/>
    </source>
</evidence>
<organism evidence="9 10">
    <name type="scientific">Nocardiopsis coralli</name>
    <dbReference type="NCBI Taxonomy" id="2772213"/>
    <lineage>
        <taxon>Bacteria</taxon>
        <taxon>Bacillati</taxon>
        <taxon>Actinomycetota</taxon>
        <taxon>Actinomycetes</taxon>
        <taxon>Streptosporangiales</taxon>
        <taxon>Nocardiopsidaceae</taxon>
        <taxon>Nocardiopsis</taxon>
    </lineage>
</organism>
<dbReference type="Pfam" id="PF00528">
    <property type="entry name" value="BPD_transp_1"/>
    <property type="match status" value="1"/>
</dbReference>
<keyword evidence="2 7" id="KW-0813">Transport</keyword>
<sequence length="288" mass="30289">MSETLTDRRTATRRPDLVAWFSGTWLVVLAVLAAAAPLLPLPEHVDLTRSLTAPTLSGPDPASGHLLGTNAFGLDLFARALHGARSSLAIALAAVALGAVVGGALGILAGYLGRTVDTVVGVATNVLLAVPPLILLIALATVLEPNARNVTLALALLTVPTMVRLARANTMAFAQREFVLAARAMGASGWRVMTRELLPNVLLPVLSMAMVLISVLVVAEASLSFLGLGIQPPAPTWGNMIAEGEGRVLEEHPHVVLVPGVFLFLTVFSFNILGEKARKRWDTRSGAR</sequence>
<comment type="similarity">
    <text evidence="7">Belongs to the binding-protein-dependent transport system permease family.</text>
</comment>
<feature type="transmembrane region" description="Helical" evidence="7">
    <location>
        <begin position="88"/>
        <end position="112"/>
    </location>
</feature>
<dbReference type="Proteomes" id="UP000806528">
    <property type="component" value="Unassembled WGS sequence"/>
</dbReference>
<dbReference type="RefSeq" id="WP_193119764.1">
    <property type="nucleotide sequence ID" value="NZ_JADBGI010000001.1"/>
</dbReference>
<dbReference type="InterPro" id="IPR050366">
    <property type="entry name" value="BP-dependent_transpt_permease"/>
</dbReference>
<keyword evidence="6 7" id="KW-0472">Membrane</keyword>
<evidence type="ECO:0000256" key="7">
    <source>
        <dbReference type="RuleBase" id="RU363032"/>
    </source>
</evidence>
<evidence type="ECO:0000256" key="4">
    <source>
        <dbReference type="ARBA" id="ARBA00022692"/>
    </source>
</evidence>
<dbReference type="PANTHER" id="PTHR43386">
    <property type="entry name" value="OLIGOPEPTIDE TRANSPORT SYSTEM PERMEASE PROTEIN APPC"/>
    <property type="match status" value="1"/>
</dbReference>
<dbReference type="CDD" id="cd06261">
    <property type="entry name" value="TM_PBP2"/>
    <property type="match status" value="1"/>
</dbReference>
<evidence type="ECO:0000259" key="8">
    <source>
        <dbReference type="PROSITE" id="PS50928"/>
    </source>
</evidence>
<evidence type="ECO:0000256" key="1">
    <source>
        <dbReference type="ARBA" id="ARBA00004651"/>
    </source>
</evidence>
<keyword evidence="5 7" id="KW-1133">Transmembrane helix</keyword>